<feature type="transmembrane region" description="Helical" evidence="7">
    <location>
        <begin position="75"/>
        <end position="97"/>
    </location>
</feature>
<reference evidence="9 10" key="1">
    <citation type="submission" date="2019-10" db="EMBL/GenBank/DDBJ databases">
        <title>Dictyobacter vulcani sp. nov., within the class Ktedonobacteria, isolated from soil of volcanic Mt. Zao.</title>
        <authorList>
            <person name="Zheng Y."/>
            <person name="Wang C.M."/>
            <person name="Sakai Y."/>
            <person name="Abe K."/>
            <person name="Yokota A."/>
            <person name="Yabe S."/>
        </authorList>
    </citation>
    <scope>NUCLEOTIDE SEQUENCE [LARGE SCALE GENOMIC DNA]</scope>
    <source>
        <strain evidence="9 10">W12</strain>
    </source>
</reference>
<keyword evidence="6 7" id="KW-0472">Membrane</keyword>
<keyword evidence="10" id="KW-1185">Reference proteome</keyword>
<keyword evidence="4 7" id="KW-0812">Transmembrane</keyword>
<evidence type="ECO:0000256" key="1">
    <source>
        <dbReference type="ARBA" id="ARBA00004651"/>
    </source>
</evidence>
<dbReference type="PANTHER" id="PTHR42920:SF5">
    <property type="entry name" value="EAMA DOMAIN-CONTAINING PROTEIN"/>
    <property type="match status" value="1"/>
</dbReference>
<evidence type="ECO:0000313" key="10">
    <source>
        <dbReference type="Proteomes" id="UP000326912"/>
    </source>
</evidence>
<feature type="transmembrane region" description="Helical" evidence="7">
    <location>
        <begin position="157"/>
        <end position="173"/>
    </location>
</feature>
<accession>A0A5J4KYF7</accession>
<evidence type="ECO:0000256" key="7">
    <source>
        <dbReference type="SAM" id="Phobius"/>
    </source>
</evidence>
<comment type="caution">
    <text evidence="9">The sequence shown here is derived from an EMBL/GenBank/DDBJ whole genome shotgun (WGS) entry which is preliminary data.</text>
</comment>
<evidence type="ECO:0000256" key="3">
    <source>
        <dbReference type="ARBA" id="ARBA00022475"/>
    </source>
</evidence>
<dbReference type="InterPro" id="IPR000620">
    <property type="entry name" value="EamA_dom"/>
</dbReference>
<gene>
    <name evidence="9" type="ORF">KDW_57590</name>
</gene>
<feature type="transmembrane region" description="Helical" evidence="7">
    <location>
        <begin position="251"/>
        <end position="270"/>
    </location>
</feature>
<evidence type="ECO:0000256" key="6">
    <source>
        <dbReference type="ARBA" id="ARBA00023136"/>
    </source>
</evidence>
<feature type="transmembrane region" description="Helical" evidence="7">
    <location>
        <begin position="276"/>
        <end position="293"/>
    </location>
</feature>
<keyword evidence="5 7" id="KW-1133">Transmembrane helix</keyword>
<dbReference type="GO" id="GO:0005886">
    <property type="term" value="C:plasma membrane"/>
    <property type="evidence" value="ECO:0007669"/>
    <property type="project" value="UniProtKB-SubCell"/>
</dbReference>
<feature type="transmembrane region" description="Helical" evidence="7">
    <location>
        <begin position="185"/>
        <end position="204"/>
    </location>
</feature>
<evidence type="ECO:0000256" key="4">
    <source>
        <dbReference type="ARBA" id="ARBA00022692"/>
    </source>
</evidence>
<comment type="similarity">
    <text evidence="2">Belongs to the EamA transporter family.</text>
</comment>
<comment type="subcellular location">
    <subcellularLocation>
        <location evidence="1">Cell membrane</location>
        <topology evidence="1">Multi-pass membrane protein</topology>
    </subcellularLocation>
</comment>
<dbReference type="InterPro" id="IPR051258">
    <property type="entry name" value="Diverse_Substrate_Transporter"/>
</dbReference>
<organism evidence="9 10">
    <name type="scientific">Dictyobacter vulcani</name>
    <dbReference type="NCBI Taxonomy" id="2607529"/>
    <lineage>
        <taxon>Bacteria</taxon>
        <taxon>Bacillati</taxon>
        <taxon>Chloroflexota</taxon>
        <taxon>Ktedonobacteria</taxon>
        <taxon>Ktedonobacterales</taxon>
        <taxon>Dictyobacteraceae</taxon>
        <taxon>Dictyobacter</taxon>
    </lineage>
</organism>
<feature type="transmembrane region" description="Helical" evidence="7">
    <location>
        <begin position="37"/>
        <end position="55"/>
    </location>
</feature>
<dbReference type="InterPro" id="IPR037185">
    <property type="entry name" value="EmrE-like"/>
</dbReference>
<dbReference type="RefSeq" id="WP_151759228.1">
    <property type="nucleotide sequence ID" value="NZ_BKZW01000004.1"/>
</dbReference>
<dbReference type="EMBL" id="BKZW01000004">
    <property type="protein sequence ID" value="GER91597.1"/>
    <property type="molecule type" value="Genomic_DNA"/>
</dbReference>
<evidence type="ECO:0000256" key="5">
    <source>
        <dbReference type="ARBA" id="ARBA00022989"/>
    </source>
</evidence>
<dbReference type="SUPFAM" id="SSF103481">
    <property type="entry name" value="Multidrug resistance efflux transporter EmrE"/>
    <property type="match status" value="2"/>
</dbReference>
<keyword evidence="3" id="KW-1003">Cell membrane</keyword>
<dbReference type="Proteomes" id="UP000326912">
    <property type="component" value="Unassembled WGS sequence"/>
</dbReference>
<protein>
    <submittedName>
        <fullName evidence="9">Membrane protein</fullName>
    </submittedName>
</protein>
<sequence length="300" mass="32565">MLQRFRWLSDSILLGIAAIWGMTFVLVQDAIVTLPPFSFLAIRFGVAVLLLLPLLRRQPPAISERAKHRSARIWIGGSVIGGFLFMGYALQTFSLLYTTSGKSGFLTGLSVTLVPLLSWLVLHTRPSRISLIGVGCATIGLYLLAFVDISTINPGDILAFLCAIGFGLQVVYTDKFSDGQSASQLAILQLATVAILSLIAALLFEPWQHIVQSRILLQPNVIIALVITAIFATAIAYLAQTHIQKYTTPTRVALIFASEPVFAALADYFWHGTSLGPRALIGCILILGGTLLTEPPYPKQ</sequence>
<evidence type="ECO:0000313" key="9">
    <source>
        <dbReference type="EMBL" id="GER91597.1"/>
    </source>
</evidence>
<proteinExistence type="inferred from homology"/>
<feature type="transmembrane region" description="Helical" evidence="7">
    <location>
        <begin position="12"/>
        <end position="31"/>
    </location>
</feature>
<dbReference type="AlphaFoldDB" id="A0A5J4KYF7"/>
<feature type="transmembrane region" description="Helical" evidence="7">
    <location>
        <begin position="129"/>
        <end position="151"/>
    </location>
</feature>
<feature type="transmembrane region" description="Helical" evidence="7">
    <location>
        <begin position="216"/>
        <end position="239"/>
    </location>
</feature>
<feature type="domain" description="EamA" evidence="8">
    <location>
        <begin position="154"/>
        <end position="293"/>
    </location>
</feature>
<feature type="transmembrane region" description="Helical" evidence="7">
    <location>
        <begin position="103"/>
        <end position="122"/>
    </location>
</feature>
<evidence type="ECO:0000259" key="8">
    <source>
        <dbReference type="Pfam" id="PF00892"/>
    </source>
</evidence>
<feature type="domain" description="EamA" evidence="8">
    <location>
        <begin position="11"/>
        <end position="145"/>
    </location>
</feature>
<dbReference type="Pfam" id="PF00892">
    <property type="entry name" value="EamA"/>
    <property type="match status" value="2"/>
</dbReference>
<evidence type="ECO:0000256" key="2">
    <source>
        <dbReference type="ARBA" id="ARBA00007362"/>
    </source>
</evidence>
<name>A0A5J4KYF7_9CHLR</name>
<dbReference type="PANTHER" id="PTHR42920">
    <property type="entry name" value="OS03G0707200 PROTEIN-RELATED"/>
    <property type="match status" value="1"/>
</dbReference>